<organism evidence="9 10">
    <name type="scientific">Albula glossodonta</name>
    <name type="common">roundjaw bonefish</name>
    <dbReference type="NCBI Taxonomy" id="121402"/>
    <lineage>
        <taxon>Eukaryota</taxon>
        <taxon>Metazoa</taxon>
        <taxon>Chordata</taxon>
        <taxon>Craniata</taxon>
        <taxon>Vertebrata</taxon>
        <taxon>Euteleostomi</taxon>
        <taxon>Actinopterygii</taxon>
        <taxon>Neopterygii</taxon>
        <taxon>Teleostei</taxon>
        <taxon>Albuliformes</taxon>
        <taxon>Albulidae</taxon>
        <taxon>Albula</taxon>
    </lineage>
</organism>
<feature type="domain" description="Netrin receptor UNC5A-D-like N-terminal" evidence="8">
    <location>
        <begin position="1"/>
        <end position="41"/>
    </location>
</feature>
<keyword evidence="10" id="KW-1185">Reference proteome</keyword>
<evidence type="ECO:0000313" key="10">
    <source>
        <dbReference type="Proteomes" id="UP000824540"/>
    </source>
</evidence>
<feature type="compositionally biased region" description="Polar residues" evidence="7">
    <location>
        <begin position="89"/>
        <end position="103"/>
    </location>
</feature>
<evidence type="ECO:0000259" key="8">
    <source>
        <dbReference type="Pfam" id="PF25609"/>
    </source>
</evidence>
<keyword evidence="2" id="KW-0472">Membrane</keyword>
<evidence type="ECO:0000256" key="5">
    <source>
        <dbReference type="ARBA" id="ARBA00023180"/>
    </source>
</evidence>
<comment type="subcellular location">
    <subcellularLocation>
        <location evidence="1">Membrane</location>
        <topology evidence="1">Single-pass type I membrane protein</topology>
    </subcellularLocation>
</comment>
<sequence length="125" mass="14000">MQVKIDISRQQVEKVFGLEDYWCQCVAWSTTGTQKSQKAYVRIASKKYNPSHPPPSPKPLCESACVLFSGLKSVELVKKEHRGKKKTRNSFNQPPDLSINRAQSLTLPRKIALGTPETRLGSAET</sequence>
<dbReference type="InterPro" id="IPR013783">
    <property type="entry name" value="Ig-like_fold"/>
</dbReference>
<dbReference type="OrthoDB" id="5973910at2759"/>
<evidence type="ECO:0000256" key="3">
    <source>
        <dbReference type="ARBA" id="ARBA00023157"/>
    </source>
</evidence>
<evidence type="ECO:0000256" key="2">
    <source>
        <dbReference type="ARBA" id="ARBA00023136"/>
    </source>
</evidence>
<proteinExistence type="predicted"/>
<keyword evidence="4" id="KW-0675">Receptor</keyword>
<keyword evidence="3" id="KW-1015">Disulfide bond</keyword>
<reference evidence="9" key="1">
    <citation type="thesis" date="2021" institute="BYU ScholarsArchive" country="Provo, UT, USA">
        <title>Applications of and Algorithms for Genome Assembly and Genomic Analyses with an Emphasis on Marine Teleosts.</title>
        <authorList>
            <person name="Pickett B.D."/>
        </authorList>
    </citation>
    <scope>NUCLEOTIDE SEQUENCE</scope>
    <source>
        <strain evidence="9">HI-2016</strain>
    </source>
</reference>
<dbReference type="AlphaFoldDB" id="A0A8T2NFI5"/>
<dbReference type="Proteomes" id="UP000824540">
    <property type="component" value="Unassembled WGS sequence"/>
</dbReference>
<name>A0A8T2NFI5_9TELE</name>
<dbReference type="EMBL" id="JAFBMS010000055">
    <property type="protein sequence ID" value="KAG9339313.1"/>
    <property type="molecule type" value="Genomic_DNA"/>
</dbReference>
<gene>
    <name evidence="9" type="ORF">JZ751_023868</name>
</gene>
<dbReference type="InterPro" id="IPR057755">
    <property type="entry name" value="UNC5A-D-like_N"/>
</dbReference>
<keyword evidence="6" id="KW-0393">Immunoglobulin domain</keyword>
<evidence type="ECO:0000256" key="1">
    <source>
        <dbReference type="ARBA" id="ARBA00004479"/>
    </source>
</evidence>
<dbReference type="Gene3D" id="2.60.40.10">
    <property type="entry name" value="Immunoglobulins"/>
    <property type="match status" value="1"/>
</dbReference>
<evidence type="ECO:0000256" key="7">
    <source>
        <dbReference type="SAM" id="MobiDB-lite"/>
    </source>
</evidence>
<feature type="region of interest" description="Disordered" evidence="7">
    <location>
        <begin position="79"/>
        <end position="103"/>
    </location>
</feature>
<evidence type="ECO:0000313" key="9">
    <source>
        <dbReference type="EMBL" id="KAG9339313.1"/>
    </source>
</evidence>
<accession>A0A8T2NFI5</accession>
<protein>
    <recommendedName>
        <fullName evidence="8">Netrin receptor UNC5A-D-like N-terminal domain-containing protein</fullName>
    </recommendedName>
</protein>
<comment type="caution">
    <text evidence="9">The sequence shown here is derived from an EMBL/GenBank/DDBJ whole genome shotgun (WGS) entry which is preliminary data.</text>
</comment>
<feature type="compositionally biased region" description="Basic residues" evidence="7">
    <location>
        <begin position="79"/>
        <end position="88"/>
    </location>
</feature>
<evidence type="ECO:0000256" key="6">
    <source>
        <dbReference type="ARBA" id="ARBA00023319"/>
    </source>
</evidence>
<keyword evidence="5" id="KW-0325">Glycoprotein</keyword>
<evidence type="ECO:0000256" key="4">
    <source>
        <dbReference type="ARBA" id="ARBA00023170"/>
    </source>
</evidence>
<dbReference type="Pfam" id="PF25609">
    <property type="entry name" value="Unc5_NetrinR_N"/>
    <property type="match status" value="1"/>
</dbReference>